<dbReference type="PATRIC" id="fig|545697.3.peg.889"/>
<dbReference type="InterPro" id="IPR050639">
    <property type="entry name" value="SSR_resolvase"/>
</dbReference>
<dbReference type="InterPro" id="IPR006119">
    <property type="entry name" value="Resolv_N"/>
</dbReference>
<dbReference type="InterPro" id="IPR038109">
    <property type="entry name" value="DNA_bind_recomb_sf"/>
</dbReference>
<dbReference type="HOGENOM" id="CLU_010686_0_5_9"/>
<dbReference type="PROSITE" id="PS51737">
    <property type="entry name" value="RECOMBINASE_DNA_BIND"/>
    <property type="match status" value="1"/>
</dbReference>
<dbReference type="PROSITE" id="PS51736">
    <property type="entry name" value="RECOMBINASES_3"/>
    <property type="match status" value="1"/>
</dbReference>
<gene>
    <name evidence="4" type="ORF">HMPREF0216_00902</name>
</gene>
<keyword evidence="1" id="KW-0175">Coiled coil</keyword>
<dbReference type="GeneID" id="83011090"/>
<evidence type="ECO:0000313" key="4">
    <source>
        <dbReference type="EMBL" id="EKY28060.1"/>
    </source>
</evidence>
<dbReference type="Pfam" id="PF00239">
    <property type="entry name" value="Resolvase"/>
    <property type="match status" value="1"/>
</dbReference>
<protein>
    <submittedName>
        <fullName evidence="4">Resolvase protein</fullName>
    </submittedName>
</protein>
<evidence type="ECO:0000259" key="2">
    <source>
        <dbReference type="PROSITE" id="PS51736"/>
    </source>
</evidence>
<sequence length="532" mass="61293">MTTARRVTMIPAVETFATVSSEGSLRLKRVAAYARVSTDNEEQLSSYEAQVDHYTGYIQSNNQWKFVEVYADEGISATSTKKRDGFNRMIKDALAGKIDLIITKSVSRFARNTVDTLTTVRKLKDKGVEVYFEKENIYTLDSKGELLITIMSSLAQEESRSISENVTWGQRKRFADGKVSLPYKQFLGYEKGEDGLPKIVESEAKTVRLIYKMFLEGTAGTTIAKYLSENNIPSPAGKKVWSESTIRSILHNEKYKGDAILQKSFTVDFLTKKKKVNEGEVPQYYVENSHPAIISAEVFDLAQAEFERRRSDRGLRRSNSCFSGKIICGECGGFYGSKTWHSNSKYRKVVWRCNHKYDNNERCKTPHIYEDKLKELFVKAFNEMIENKDEILRDYKEIIDRLGDTSKLEKEKLQLENEAEILIELLKKQVERNAHAALNQEEYEEKYNELVTKYEEVKNRVEEAEKNVFKQKIKFENIKEFIGRLEKCNELITGFDEGIWNSVINKIEVNSKDEIVFEFKNGNVYSTGDGFI</sequence>
<dbReference type="PANTHER" id="PTHR30461">
    <property type="entry name" value="DNA-INVERTASE FROM LAMBDOID PROPHAGE"/>
    <property type="match status" value="1"/>
</dbReference>
<dbReference type="Gene3D" id="3.40.50.1390">
    <property type="entry name" value="Resolvase, N-terminal catalytic domain"/>
    <property type="match status" value="1"/>
</dbReference>
<dbReference type="GO" id="GO:0000150">
    <property type="term" value="F:DNA strand exchange activity"/>
    <property type="evidence" value="ECO:0007669"/>
    <property type="project" value="InterPro"/>
</dbReference>
<dbReference type="Pfam" id="PF07508">
    <property type="entry name" value="Recombinase"/>
    <property type="match status" value="1"/>
</dbReference>
<evidence type="ECO:0000259" key="3">
    <source>
        <dbReference type="PROSITE" id="PS51737"/>
    </source>
</evidence>
<dbReference type="InterPro" id="IPR011109">
    <property type="entry name" value="DNA_bind_recombinase_dom"/>
</dbReference>
<dbReference type="STRING" id="545697.HMPREF0216_00902"/>
<dbReference type="SUPFAM" id="SSF53041">
    <property type="entry name" value="Resolvase-like"/>
    <property type="match status" value="1"/>
</dbReference>
<feature type="domain" description="Resolvase/invertase-type recombinase catalytic" evidence="2">
    <location>
        <begin position="29"/>
        <end position="177"/>
    </location>
</feature>
<name>L1QK20_9CLOT</name>
<dbReference type="PANTHER" id="PTHR30461:SF23">
    <property type="entry name" value="DNA RECOMBINASE-RELATED"/>
    <property type="match status" value="1"/>
</dbReference>
<keyword evidence="5" id="KW-1185">Reference proteome</keyword>
<dbReference type="AlphaFoldDB" id="L1QK20"/>
<reference evidence="4 5" key="1">
    <citation type="submission" date="2012-05" db="EMBL/GenBank/DDBJ databases">
        <authorList>
            <person name="Weinstock G."/>
            <person name="Sodergren E."/>
            <person name="Lobos E.A."/>
            <person name="Fulton L."/>
            <person name="Fulton R."/>
            <person name="Courtney L."/>
            <person name="Fronick C."/>
            <person name="O'Laughlin M."/>
            <person name="Godfrey J."/>
            <person name="Wilson R.M."/>
            <person name="Miner T."/>
            <person name="Farmer C."/>
            <person name="Delehaunty K."/>
            <person name="Cordes M."/>
            <person name="Minx P."/>
            <person name="Tomlinson C."/>
            <person name="Chen J."/>
            <person name="Wollam A."/>
            <person name="Pepin K.H."/>
            <person name="Bhonagiri V."/>
            <person name="Zhang X."/>
            <person name="Suruliraj S."/>
            <person name="Warren W."/>
            <person name="Mitreva M."/>
            <person name="Mardis E.R."/>
            <person name="Wilson R.K."/>
        </authorList>
    </citation>
    <scope>NUCLEOTIDE SEQUENCE [LARGE SCALE GENOMIC DNA]</scope>
    <source>
        <strain evidence="4 5">DSM 1785</strain>
    </source>
</reference>
<dbReference type="InterPro" id="IPR036162">
    <property type="entry name" value="Resolvase-like_N_sf"/>
</dbReference>
<accession>L1QK20</accession>
<proteinExistence type="predicted"/>
<feature type="coiled-coil region" evidence="1">
    <location>
        <begin position="405"/>
        <end position="474"/>
    </location>
</feature>
<dbReference type="eggNOG" id="COG1961">
    <property type="taxonomic scope" value="Bacteria"/>
</dbReference>
<dbReference type="EMBL" id="AMEZ01000026">
    <property type="protein sequence ID" value="EKY28060.1"/>
    <property type="molecule type" value="Genomic_DNA"/>
</dbReference>
<dbReference type="Gene3D" id="3.90.1750.20">
    <property type="entry name" value="Putative Large Serine Recombinase, Chain B, Domain 2"/>
    <property type="match status" value="1"/>
</dbReference>
<evidence type="ECO:0000256" key="1">
    <source>
        <dbReference type="SAM" id="Coils"/>
    </source>
</evidence>
<dbReference type="RefSeq" id="WP_005211508.1">
    <property type="nucleotide sequence ID" value="NZ_KB291618.1"/>
</dbReference>
<dbReference type="OrthoDB" id="9769353at2"/>
<evidence type="ECO:0000313" key="5">
    <source>
        <dbReference type="Proteomes" id="UP000010420"/>
    </source>
</evidence>
<comment type="caution">
    <text evidence="4">The sequence shown here is derived from an EMBL/GenBank/DDBJ whole genome shotgun (WGS) entry which is preliminary data.</text>
</comment>
<dbReference type="InterPro" id="IPR025827">
    <property type="entry name" value="Zn_ribbon_recom_dom"/>
</dbReference>
<dbReference type="SMART" id="SM00857">
    <property type="entry name" value="Resolvase"/>
    <property type="match status" value="1"/>
</dbReference>
<dbReference type="Pfam" id="PF13408">
    <property type="entry name" value="Zn_ribbon_recom"/>
    <property type="match status" value="1"/>
</dbReference>
<dbReference type="Proteomes" id="UP000010420">
    <property type="component" value="Unassembled WGS sequence"/>
</dbReference>
<feature type="domain" description="Recombinase" evidence="3">
    <location>
        <begin position="186"/>
        <end position="312"/>
    </location>
</feature>
<organism evidence="4 5">
    <name type="scientific">Clostridium celatum DSM 1785</name>
    <dbReference type="NCBI Taxonomy" id="545697"/>
    <lineage>
        <taxon>Bacteria</taxon>
        <taxon>Bacillati</taxon>
        <taxon>Bacillota</taxon>
        <taxon>Clostridia</taxon>
        <taxon>Eubacteriales</taxon>
        <taxon>Clostridiaceae</taxon>
        <taxon>Clostridium</taxon>
    </lineage>
</organism>
<dbReference type="GO" id="GO:0003677">
    <property type="term" value="F:DNA binding"/>
    <property type="evidence" value="ECO:0007669"/>
    <property type="project" value="InterPro"/>
</dbReference>
<dbReference type="CDD" id="cd00338">
    <property type="entry name" value="Ser_Recombinase"/>
    <property type="match status" value="1"/>
</dbReference>